<sequence length="266" mass="29426">MAENSSPEAAHQGPLILSRVREIRHYTRNMPPSWRDLYELATATILMNVSLSTPEGLPLQLLKYLATTARRGGTIAPGAIDDVMELPGADARLMANLRSAAMRVRMLAVPTSSEEGTAADNERILATVESPRATPTLRRRRASVPRQIEDLDGYGLKPDPLIARTPAELVDRMRHYRIWAGDLTLRELVRRANNAFALSTLSKTLKEDKLPPLDLLVAFITACGGSDDDVQRWSTAWRQIRMPQACAEPRQALSSVTPLPRTRSVG</sequence>
<comment type="caution">
    <text evidence="1">The sequence shown here is derived from an EMBL/GenBank/DDBJ whole genome shotgun (WGS) entry which is preliminary data.</text>
</comment>
<evidence type="ECO:0000313" key="2">
    <source>
        <dbReference type="Proteomes" id="UP000605992"/>
    </source>
</evidence>
<evidence type="ECO:0000313" key="1">
    <source>
        <dbReference type="EMBL" id="GII59403.1"/>
    </source>
</evidence>
<keyword evidence="2" id="KW-1185">Reference proteome</keyword>
<dbReference type="AlphaFoldDB" id="A0A8J3Y1Z1"/>
<organism evidence="1 2">
    <name type="scientific">Planotetraspora thailandica</name>
    <dbReference type="NCBI Taxonomy" id="487172"/>
    <lineage>
        <taxon>Bacteria</taxon>
        <taxon>Bacillati</taxon>
        <taxon>Actinomycetota</taxon>
        <taxon>Actinomycetes</taxon>
        <taxon>Streptosporangiales</taxon>
        <taxon>Streptosporangiaceae</taxon>
        <taxon>Planotetraspora</taxon>
    </lineage>
</organism>
<name>A0A8J3Y1Z1_9ACTN</name>
<proteinExistence type="predicted"/>
<dbReference type="Proteomes" id="UP000605992">
    <property type="component" value="Unassembled WGS sequence"/>
</dbReference>
<accession>A0A8J3Y1Z1</accession>
<reference evidence="1" key="1">
    <citation type="submission" date="2021-01" db="EMBL/GenBank/DDBJ databases">
        <title>Whole genome shotgun sequence of Planotetraspora thailandica NBRC 104271.</title>
        <authorList>
            <person name="Komaki H."/>
            <person name="Tamura T."/>
        </authorList>
    </citation>
    <scope>NUCLEOTIDE SEQUENCE</scope>
    <source>
        <strain evidence="1">NBRC 104271</strain>
    </source>
</reference>
<gene>
    <name evidence="1" type="ORF">Pth03_77920</name>
</gene>
<protein>
    <submittedName>
        <fullName evidence="1">Uncharacterized protein</fullName>
    </submittedName>
</protein>
<dbReference type="EMBL" id="BOOR01000085">
    <property type="protein sequence ID" value="GII59403.1"/>
    <property type="molecule type" value="Genomic_DNA"/>
</dbReference>